<dbReference type="PANTHER" id="PTHR37549:SF1">
    <property type="entry name" value="LIPOPROTEIN LPRI"/>
    <property type="match status" value="1"/>
</dbReference>
<dbReference type="GO" id="GO:0005576">
    <property type="term" value="C:extracellular region"/>
    <property type="evidence" value="ECO:0007669"/>
    <property type="project" value="TreeGrafter"/>
</dbReference>
<dbReference type="SUPFAM" id="SSF141488">
    <property type="entry name" value="YdhA-like"/>
    <property type="match status" value="1"/>
</dbReference>
<organism evidence="7 8">
    <name type="scientific">Stappia albiluteola</name>
    <dbReference type="NCBI Taxonomy" id="2758565"/>
    <lineage>
        <taxon>Bacteria</taxon>
        <taxon>Pseudomonadati</taxon>
        <taxon>Pseudomonadota</taxon>
        <taxon>Alphaproteobacteria</taxon>
        <taxon>Hyphomicrobiales</taxon>
        <taxon>Stappiaceae</taxon>
        <taxon>Stappia</taxon>
    </lineage>
</organism>
<dbReference type="Gene3D" id="2.40.128.200">
    <property type="match status" value="1"/>
</dbReference>
<keyword evidence="3" id="KW-0564">Palmitate</keyword>
<protein>
    <submittedName>
        <fullName evidence="7">MliC family protein</fullName>
    </submittedName>
</protein>
<keyword evidence="4" id="KW-0449">Lipoprotein</keyword>
<dbReference type="PANTHER" id="PTHR37549">
    <property type="entry name" value="LIPOPROTEIN LPRI"/>
    <property type="match status" value="1"/>
</dbReference>
<dbReference type="InterPro" id="IPR052755">
    <property type="entry name" value="Lysozyme_Inhibitor_LprI"/>
</dbReference>
<gene>
    <name evidence="7" type="ORF">H2509_03385</name>
</gene>
<evidence type="ECO:0000313" key="8">
    <source>
        <dbReference type="Proteomes" id="UP000541109"/>
    </source>
</evidence>
<name>A0A839AB40_9HYPH</name>
<evidence type="ECO:0000256" key="4">
    <source>
        <dbReference type="ARBA" id="ARBA00023288"/>
    </source>
</evidence>
<reference evidence="7 8" key="1">
    <citation type="submission" date="2020-07" db="EMBL/GenBank/DDBJ databases">
        <title>Stappia sp., F7233, whole genome shotgun sequencing project.</title>
        <authorList>
            <person name="Jiang S."/>
            <person name="Liu Z.W."/>
            <person name="Du Z.J."/>
        </authorList>
    </citation>
    <scope>NUCLEOTIDE SEQUENCE [LARGE SCALE GENOMIC DNA]</scope>
    <source>
        <strain evidence="7 8">F7233</strain>
    </source>
</reference>
<dbReference type="EMBL" id="JACFXV010000038">
    <property type="protein sequence ID" value="MBA5776162.1"/>
    <property type="molecule type" value="Genomic_DNA"/>
</dbReference>
<dbReference type="InterPro" id="IPR036328">
    <property type="entry name" value="MliC_sf"/>
</dbReference>
<keyword evidence="1" id="KW-0732">Signal</keyword>
<keyword evidence="8" id="KW-1185">Reference proteome</keyword>
<accession>A0A839AB40</accession>
<evidence type="ECO:0000256" key="1">
    <source>
        <dbReference type="ARBA" id="ARBA00022729"/>
    </source>
</evidence>
<sequence>MNSAGFRLLILGVAVLFVAASKGPGAPPVNAQTTTPSFDCARTDSEIETLVCSDERLAGLDAMMAETFTAAVAALDGAADQEEATNRLKAEQRGWIKGRNDCWKATDRQACVWDSYERRIAFLEARYFLADASDPVFYECENDPANEIVATFVSGSLPSVRLERGDAVEIGVLSPSASGSRYEGTFGIVFWTKGDEALVEWPQGNSFSCVVRQQ</sequence>
<feature type="domain" description="Lysozyme inhibitor LprI-like N-terminal" evidence="5">
    <location>
        <begin position="40"/>
        <end position="123"/>
    </location>
</feature>
<feature type="domain" description="C-type lysozyme inhibitor" evidence="6">
    <location>
        <begin position="138"/>
        <end position="205"/>
    </location>
</feature>
<evidence type="ECO:0000256" key="3">
    <source>
        <dbReference type="ARBA" id="ARBA00023139"/>
    </source>
</evidence>
<dbReference type="Gene3D" id="1.20.1270.180">
    <property type="match status" value="1"/>
</dbReference>
<dbReference type="Pfam" id="PF09864">
    <property type="entry name" value="MliC"/>
    <property type="match status" value="1"/>
</dbReference>
<dbReference type="AlphaFoldDB" id="A0A839AB40"/>
<evidence type="ECO:0000256" key="2">
    <source>
        <dbReference type="ARBA" id="ARBA00023136"/>
    </source>
</evidence>
<keyword evidence="2" id="KW-0472">Membrane</keyword>
<dbReference type="Proteomes" id="UP000541109">
    <property type="component" value="Unassembled WGS sequence"/>
</dbReference>
<dbReference type="Pfam" id="PF07007">
    <property type="entry name" value="LprI"/>
    <property type="match status" value="1"/>
</dbReference>
<evidence type="ECO:0000259" key="5">
    <source>
        <dbReference type="Pfam" id="PF07007"/>
    </source>
</evidence>
<evidence type="ECO:0000313" key="7">
    <source>
        <dbReference type="EMBL" id="MBA5776162.1"/>
    </source>
</evidence>
<evidence type="ECO:0000259" key="6">
    <source>
        <dbReference type="Pfam" id="PF09864"/>
    </source>
</evidence>
<comment type="caution">
    <text evidence="7">The sequence shown here is derived from an EMBL/GenBank/DDBJ whole genome shotgun (WGS) entry which is preliminary data.</text>
</comment>
<proteinExistence type="predicted"/>
<dbReference type="InterPro" id="IPR009739">
    <property type="entry name" value="LprI-like_N"/>
</dbReference>
<dbReference type="InterPro" id="IPR018660">
    <property type="entry name" value="MliC"/>
</dbReference>